<reference evidence="1" key="1">
    <citation type="submission" date="2018-06" db="EMBL/GenBank/DDBJ databases">
        <authorList>
            <person name="Zhirakovskaya E."/>
        </authorList>
    </citation>
    <scope>NUCLEOTIDE SEQUENCE</scope>
</reference>
<sequence length="90" mass="10351">MKRLNIVTQTKRLYLSHFRLDDAPFILQLVNDSSWIQFIGERNIHTIAEAEAYLQNGPMGSYAEHGFGLYQVQEMISLAANQPDVMLFHP</sequence>
<dbReference type="Gene3D" id="3.40.630.30">
    <property type="match status" value="1"/>
</dbReference>
<dbReference type="SUPFAM" id="SSF55729">
    <property type="entry name" value="Acyl-CoA N-acyltransferases (Nat)"/>
    <property type="match status" value="1"/>
</dbReference>
<proteinExistence type="predicted"/>
<protein>
    <recommendedName>
        <fullName evidence="2">N-acetyltransferase domain-containing protein</fullName>
    </recommendedName>
</protein>
<dbReference type="EMBL" id="UOEU01000174">
    <property type="protein sequence ID" value="VAW31180.1"/>
    <property type="molecule type" value="Genomic_DNA"/>
</dbReference>
<organism evidence="1">
    <name type="scientific">hydrothermal vent metagenome</name>
    <dbReference type="NCBI Taxonomy" id="652676"/>
    <lineage>
        <taxon>unclassified sequences</taxon>
        <taxon>metagenomes</taxon>
        <taxon>ecological metagenomes</taxon>
    </lineage>
</organism>
<dbReference type="InterPro" id="IPR016181">
    <property type="entry name" value="Acyl_CoA_acyltransferase"/>
</dbReference>
<name>A0A3B0UPW5_9ZZZZ</name>
<accession>A0A3B0UPW5</accession>
<dbReference type="AlphaFoldDB" id="A0A3B0UPW5"/>
<evidence type="ECO:0000313" key="1">
    <source>
        <dbReference type="EMBL" id="VAW31180.1"/>
    </source>
</evidence>
<gene>
    <name evidence="1" type="ORF">MNBD_CHLOROFLEXI01-2411</name>
</gene>
<evidence type="ECO:0008006" key="2">
    <source>
        <dbReference type="Google" id="ProtNLM"/>
    </source>
</evidence>